<accession>A0ACC1DKV0</accession>
<dbReference type="EMBL" id="CM034387">
    <property type="protein sequence ID" value="KAJ0184347.1"/>
    <property type="molecule type" value="Genomic_DNA"/>
</dbReference>
<sequence>MVFTRPDGNHLWSGECDLSMQERRKNTISFGRAACRKRRLNNPQPESHKQKQKRLRIAGLEYINSKGKVVPPKQPGPDCLCRRKCFQNVPEDVRLKIFHGFYSMKSRDERNAYLFGLMRQVDIKRKRVKSSSRRSCTFEYFVRVKGRETQVCQTAFRHIHAINEREVRVLCKKMVDGVMFPSDNRGKNRNKTEQDEIKNHIYSIVHTHRLKDFIRLDKIAGLEINISKMWKDYIKIYDPDNMSAEIPKSKINSETSRQTEAMQPPLTQETFAPISNPDSSLVNIAENDFQNQYQTAALGISTTTNFYRTSNEGQSIKPAQPTALVVSQRKLEPQTSTIIRYNHNTELTKRSDKNVKQSSKDRKRLPVVKKWKYSNIFQNEINGAALAAIKTRLAMYYEESDVPRKKAKAP</sequence>
<organism evidence="1 2">
    <name type="scientific">Dendrolimus kikuchii</name>
    <dbReference type="NCBI Taxonomy" id="765133"/>
    <lineage>
        <taxon>Eukaryota</taxon>
        <taxon>Metazoa</taxon>
        <taxon>Ecdysozoa</taxon>
        <taxon>Arthropoda</taxon>
        <taxon>Hexapoda</taxon>
        <taxon>Insecta</taxon>
        <taxon>Pterygota</taxon>
        <taxon>Neoptera</taxon>
        <taxon>Endopterygota</taxon>
        <taxon>Lepidoptera</taxon>
        <taxon>Glossata</taxon>
        <taxon>Ditrysia</taxon>
        <taxon>Bombycoidea</taxon>
        <taxon>Lasiocampidae</taxon>
        <taxon>Dendrolimus</taxon>
    </lineage>
</organism>
<dbReference type="Proteomes" id="UP000824533">
    <property type="component" value="Linkage Group LG01"/>
</dbReference>
<comment type="caution">
    <text evidence="1">The sequence shown here is derived from an EMBL/GenBank/DDBJ whole genome shotgun (WGS) entry which is preliminary data.</text>
</comment>
<proteinExistence type="predicted"/>
<name>A0ACC1DKV0_9NEOP</name>
<evidence type="ECO:0000313" key="1">
    <source>
        <dbReference type="EMBL" id="KAJ0184347.1"/>
    </source>
</evidence>
<protein>
    <submittedName>
        <fullName evidence="1">Uncharacterized protein</fullName>
    </submittedName>
</protein>
<reference evidence="1 2" key="1">
    <citation type="journal article" date="2021" name="Front. Genet.">
        <title>Chromosome-Level Genome Assembly Reveals Significant Gene Expansion in the Toll and IMD Signaling Pathways of Dendrolimus kikuchii.</title>
        <authorList>
            <person name="Zhou J."/>
            <person name="Wu P."/>
            <person name="Xiong Z."/>
            <person name="Liu N."/>
            <person name="Zhao N."/>
            <person name="Ji M."/>
            <person name="Qiu Y."/>
            <person name="Yang B."/>
        </authorList>
    </citation>
    <scope>NUCLEOTIDE SEQUENCE [LARGE SCALE GENOMIC DNA]</scope>
    <source>
        <strain evidence="1">Ann1</strain>
    </source>
</reference>
<evidence type="ECO:0000313" key="2">
    <source>
        <dbReference type="Proteomes" id="UP000824533"/>
    </source>
</evidence>
<gene>
    <name evidence="1" type="ORF">K1T71_000770</name>
</gene>
<keyword evidence="2" id="KW-1185">Reference proteome</keyword>